<gene>
    <name evidence="5" type="ORF">CEUSTIGMA_g5725.t1</name>
</gene>
<dbReference type="InterPro" id="IPR050687">
    <property type="entry name" value="Dynein_IC"/>
</dbReference>
<keyword evidence="4" id="KW-0677">Repeat</keyword>
<dbReference type="InterPro" id="IPR036322">
    <property type="entry name" value="WD40_repeat_dom_sf"/>
</dbReference>
<keyword evidence="2" id="KW-0963">Cytoplasm</keyword>
<dbReference type="PANTHER" id="PTHR12442:SF26">
    <property type="entry name" value="CYTOPLASMIC DYNEIN 2 INTERMEDIATE CHAIN 2"/>
    <property type="match status" value="1"/>
</dbReference>
<keyword evidence="6" id="KW-1185">Reference proteome</keyword>
<dbReference type="AlphaFoldDB" id="A0A250X5E1"/>
<sequence>MSEDIDFSDVVPVDSTVTFRSTWQSSLPSRSNVGIMTAPEKKGFASVQTTERDDMSVQTGMDQASKPKAKTTGLQTFLERVTGAVLTEMKKVEEEHEVLEPLNRLVDEQQEPAICSFELNAFPDPATSSYSNAAPTASTSSNQLVVTSLSWSATGQTIAASYGRYDIPGWCEDRGALATWNLARESLNQNKPDMNIDVDNCLMCCTFHPEHPALIAGGTFNGDVYIWDLSVEGDSQRGKTDALSDVRHREPIKSMVWQYSMNEFNKYGNKSQAYRLITLGADGLVMVWTWHKLQQALYGFKLLWPQPGSSQKVLHGGSCLSFQAGGQQQVLLEGSSTFMVGTEGGKIFKCYMELNDGALKDFAKAASSGERQELRSPIKDGDYKPHAGAVFGVHCSPFQKDLFLTAGYDGSVHLYHSLKQQHLMDVAPSEGPLHAVQWSPVRPLVFAAAAGDGQVYFYDLLRVKGLVAPVLAVDASPEGLPVYACAFNTKKPDMFATGGADGIQVWKLPESLSGVRKGEEAVLRRLAAADDFEEALRKLKH</sequence>
<comment type="subcellular location">
    <subcellularLocation>
        <location evidence="1">Cytoplasm</location>
    </subcellularLocation>
</comment>
<dbReference type="GO" id="GO:0045504">
    <property type="term" value="F:dynein heavy chain binding"/>
    <property type="evidence" value="ECO:0007669"/>
    <property type="project" value="TreeGrafter"/>
</dbReference>
<dbReference type="PANTHER" id="PTHR12442">
    <property type="entry name" value="DYNEIN INTERMEDIATE CHAIN"/>
    <property type="match status" value="1"/>
</dbReference>
<evidence type="ECO:0000256" key="4">
    <source>
        <dbReference type="ARBA" id="ARBA00022737"/>
    </source>
</evidence>
<accession>A0A250X5E1</accession>
<keyword evidence="3" id="KW-0853">WD repeat</keyword>
<evidence type="ECO:0000256" key="2">
    <source>
        <dbReference type="ARBA" id="ARBA00022490"/>
    </source>
</evidence>
<dbReference type="GO" id="GO:0045503">
    <property type="term" value="F:dynein light chain binding"/>
    <property type="evidence" value="ECO:0007669"/>
    <property type="project" value="TreeGrafter"/>
</dbReference>
<name>A0A250X5E1_9CHLO</name>
<dbReference type="InterPro" id="IPR001680">
    <property type="entry name" value="WD40_rpt"/>
</dbReference>
<dbReference type="InterPro" id="IPR015943">
    <property type="entry name" value="WD40/YVTN_repeat-like_dom_sf"/>
</dbReference>
<dbReference type="Proteomes" id="UP000232323">
    <property type="component" value="Unassembled WGS sequence"/>
</dbReference>
<evidence type="ECO:0000256" key="3">
    <source>
        <dbReference type="ARBA" id="ARBA00022574"/>
    </source>
</evidence>
<evidence type="ECO:0000313" key="5">
    <source>
        <dbReference type="EMBL" id="GAX78283.1"/>
    </source>
</evidence>
<dbReference type="EMBL" id="BEGY01000031">
    <property type="protein sequence ID" value="GAX78283.1"/>
    <property type="molecule type" value="Genomic_DNA"/>
</dbReference>
<dbReference type="SUPFAM" id="SSF50978">
    <property type="entry name" value="WD40 repeat-like"/>
    <property type="match status" value="1"/>
</dbReference>
<dbReference type="GO" id="GO:0005868">
    <property type="term" value="C:cytoplasmic dynein complex"/>
    <property type="evidence" value="ECO:0007669"/>
    <property type="project" value="TreeGrafter"/>
</dbReference>
<proteinExistence type="predicted"/>
<evidence type="ECO:0000256" key="1">
    <source>
        <dbReference type="ARBA" id="ARBA00004496"/>
    </source>
</evidence>
<dbReference type="GO" id="GO:0097014">
    <property type="term" value="C:ciliary plasm"/>
    <property type="evidence" value="ECO:0007669"/>
    <property type="project" value="TreeGrafter"/>
</dbReference>
<protein>
    <submittedName>
        <fullName evidence="5">Uncharacterized protein</fullName>
    </submittedName>
</protein>
<reference evidence="5 6" key="1">
    <citation type="submission" date="2017-08" db="EMBL/GenBank/DDBJ databases">
        <title>Acidophilic green algal genome provides insights into adaptation to an acidic environment.</title>
        <authorList>
            <person name="Hirooka S."/>
            <person name="Hirose Y."/>
            <person name="Kanesaki Y."/>
            <person name="Higuchi S."/>
            <person name="Fujiwara T."/>
            <person name="Onuma R."/>
            <person name="Era A."/>
            <person name="Ohbayashi R."/>
            <person name="Uzuka A."/>
            <person name="Nozaki H."/>
            <person name="Yoshikawa H."/>
            <person name="Miyagishima S.Y."/>
        </authorList>
    </citation>
    <scope>NUCLEOTIDE SEQUENCE [LARGE SCALE GENOMIC DNA]</scope>
    <source>
        <strain evidence="5 6">NIES-2499</strain>
    </source>
</reference>
<dbReference type="GO" id="GO:0042073">
    <property type="term" value="P:intraciliary transport"/>
    <property type="evidence" value="ECO:0007669"/>
    <property type="project" value="TreeGrafter"/>
</dbReference>
<evidence type="ECO:0000313" key="6">
    <source>
        <dbReference type="Proteomes" id="UP000232323"/>
    </source>
</evidence>
<comment type="caution">
    <text evidence="5">The sequence shown here is derived from an EMBL/GenBank/DDBJ whole genome shotgun (WGS) entry which is preliminary data.</text>
</comment>
<dbReference type="Gene3D" id="2.130.10.10">
    <property type="entry name" value="YVTN repeat-like/Quinoprotein amine dehydrogenase"/>
    <property type="match status" value="2"/>
</dbReference>
<organism evidence="5 6">
    <name type="scientific">Chlamydomonas eustigma</name>
    <dbReference type="NCBI Taxonomy" id="1157962"/>
    <lineage>
        <taxon>Eukaryota</taxon>
        <taxon>Viridiplantae</taxon>
        <taxon>Chlorophyta</taxon>
        <taxon>core chlorophytes</taxon>
        <taxon>Chlorophyceae</taxon>
        <taxon>CS clade</taxon>
        <taxon>Chlamydomonadales</taxon>
        <taxon>Chlamydomonadaceae</taxon>
        <taxon>Chlamydomonas</taxon>
    </lineage>
</organism>
<dbReference type="OrthoDB" id="445052at2759"/>
<dbReference type="SMART" id="SM00320">
    <property type="entry name" value="WD40"/>
    <property type="match status" value="5"/>
</dbReference>
<dbReference type="Pfam" id="PF00400">
    <property type="entry name" value="WD40"/>
    <property type="match status" value="1"/>
</dbReference>
<dbReference type="STRING" id="1157962.A0A250X5E1"/>